<evidence type="ECO:0000313" key="6">
    <source>
        <dbReference type="Proteomes" id="UP000800235"/>
    </source>
</evidence>
<dbReference type="InterPro" id="IPR017853">
    <property type="entry name" value="GH"/>
</dbReference>
<evidence type="ECO:0000256" key="3">
    <source>
        <dbReference type="SAM" id="MobiDB-lite"/>
    </source>
</evidence>
<dbReference type="PANTHER" id="PTHR35273">
    <property type="entry name" value="ALPHA-1,4 POLYGALACTOSAMINIDASE, PUTATIVE (AFU_ORTHOLOGUE AFUA_3G07890)-RELATED"/>
    <property type="match status" value="1"/>
</dbReference>
<keyword evidence="6" id="KW-1185">Reference proteome</keyword>
<comment type="caution">
    <text evidence="5">The sequence shown here is derived from an EMBL/GenBank/DDBJ whole genome shotgun (WGS) entry which is preliminary data.</text>
</comment>
<dbReference type="PANTHER" id="PTHR35273:SF2">
    <property type="entry name" value="ALPHA-GALACTOSIDASE"/>
    <property type="match status" value="1"/>
</dbReference>
<dbReference type="SUPFAM" id="SSF51445">
    <property type="entry name" value="(Trans)glycosidases"/>
    <property type="match status" value="1"/>
</dbReference>
<feature type="region of interest" description="Disordered" evidence="3">
    <location>
        <begin position="102"/>
        <end position="122"/>
    </location>
</feature>
<feature type="non-terminal residue" evidence="5">
    <location>
        <position position="312"/>
    </location>
</feature>
<reference evidence="5" key="1">
    <citation type="journal article" date="2020" name="Stud. Mycol.">
        <title>101 Dothideomycetes genomes: a test case for predicting lifestyles and emergence of pathogens.</title>
        <authorList>
            <person name="Haridas S."/>
            <person name="Albert R."/>
            <person name="Binder M."/>
            <person name="Bloem J."/>
            <person name="Labutti K."/>
            <person name="Salamov A."/>
            <person name="Andreopoulos B."/>
            <person name="Baker S."/>
            <person name="Barry K."/>
            <person name="Bills G."/>
            <person name="Bluhm B."/>
            <person name="Cannon C."/>
            <person name="Castanera R."/>
            <person name="Culley D."/>
            <person name="Daum C."/>
            <person name="Ezra D."/>
            <person name="Gonzalez J."/>
            <person name="Henrissat B."/>
            <person name="Kuo A."/>
            <person name="Liang C."/>
            <person name="Lipzen A."/>
            <person name="Lutzoni F."/>
            <person name="Magnuson J."/>
            <person name="Mondo S."/>
            <person name="Nolan M."/>
            <person name="Ohm R."/>
            <person name="Pangilinan J."/>
            <person name="Park H.-J."/>
            <person name="Ramirez L."/>
            <person name="Alfaro M."/>
            <person name="Sun H."/>
            <person name="Tritt A."/>
            <person name="Yoshinaga Y."/>
            <person name="Zwiers L.-H."/>
            <person name="Turgeon B."/>
            <person name="Goodwin S."/>
            <person name="Spatafora J."/>
            <person name="Crous P."/>
            <person name="Grigoriev I."/>
        </authorList>
    </citation>
    <scope>NUCLEOTIDE SEQUENCE</scope>
    <source>
        <strain evidence="5">CBS 130266</strain>
    </source>
</reference>
<comment type="catalytic activity">
    <reaction evidence="1">
        <text>Hydrolysis of terminal, non-reducing alpha-D-galactose residues in alpha-D-galactosides, including galactose oligosaccharides, galactomannans and galactolipids.</text>
        <dbReference type="EC" id="3.2.1.22"/>
    </reaction>
</comment>
<dbReference type="GO" id="GO:0004557">
    <property type="term" value="F:alpha-galactosidase activity"/>
    <property type="evidence" value="ECO:0007669"/>
    <property type="project" value="UniProtKB-EC"/>
</dbReference>
<dbReference type="EC" id="3.2.1.22" evidence="2"/>
<dbReference type="EMBL" id="MU007011">
    <property type="protein sequence ID" value="KAF2435991.1"/>
    <property type="molecule type" value="Genomic_DNA"/>
</dbReference>
<feature type="compositionally biased region" description="Gly residues" evidence="3">
    <location>
        <begin position="23"/>
        <end position="39"/>
    </location>
</feature>
<feature type="compositionally biased region" description="Polar residues" evidence="3">
    <location>
        <begin position="103"/>
        <end position="118"/>
    </location>
</feature>
<sequence length="312" mass="33610">MAQAQPSDAQLPRPRPTLFPKATGGGGRTSPKSGGGSLFGGFLPKSSGGSGGLFGGNRGGSPATPATAEAKRPVWQPKVQSTFQIVLAGILDLNAVKPAVAGNATSGTNTTITVPSKQGKQDVDIEPGTAEIFDFDLFENTKETIDLLHKKGKKVICYFSAGTSEEWRPDFKEFNSQDLGAKLPMWKGERWLDIRQRSVWSVMQKRIALAAKRGCDAVDPDNVDGYDNEKGGGFKPPLSRRDAVTYVRKLAREAAAHGMSTGLKNAAGILRSIEDDIHFAVNEECAQMEECNVYDNFVQTRGNKIGKPVFHI</sequence>
<feature type="region of interest" description="Disordered" evidence="3">
    <location>
        <begin position="1"/>
        <end position="73"/>
    </location>
</feature>
<evidence type="ECO:0000256" key="1">
    <source>
        <dbReference type="ARBA" id="ARBA00001255"/>
    </source>
</evidence>
<name>A0A9P4P228_9PEZI</name>
<evidence type="ECO:0000313" key="5">
    <source>
        <dbReference type="EMBL" id="KAF2435991.1"/>
    </source>
</evidence>
<dbReference type="InterPro" id="IPR004352">
    <property type="entry name" value="GH114_TIM-barrel"/>
</dbReference>
<dbReference type="Pfam" id="PF03537">
    <property type="entry name" value="Glyco_hydro_114"/>
    <property type="match status" value="1"/>
</dbReference>
<dbReference type="AlphaFoldDB" id="A0A9P4P228"/>
<dbReference type="Proteomes" id="UP000800235">
    <property type="component" value="Unassembled WGS sequence"/>
</dbReference>
<organism evidence="5 6">
    <name type="scientific">Tothia fuscella</name>
    <dbReference type="NCBI Taxonomy" id="1048955"/>
    <lineage>
        <taxon>Eukaryota</taxon>
        <taxon>Fungi</taxon>
        <taxon>Dikarya</taxon>
        <taxon>Ascomycota</taxon>
        <taxon>Pezizomycotina</taxon>
        <taxon>Dothideomycetes</taxon>
        <taxon>Pleosporomycetidae</taxon>
        <taxon>Venturiales</taxon>
        <taxon>Cylindrosympodiaceae</taxon>
        <taxon>Tothia</taxon>
    </lineage>
</organism>
<evidence type="ECO:0000259" key="4">
    <source>
        <dbReference type="Pfam" id="PF03537"/>
    </source>
</evidence>
<dbReference type="Gene3D" id="3.20.20.70">
    <property type="entry name" value="Aldolase class I"/>
    <property type="match status" value="1"/>
</dbReference>
<dbReference type="InterPro" id="IPR013785">
    <property type="entry name" value="Aldolase_TIM"/>
</dbReference>
<feature type="compositionally biased region" description="Gly residues" evidence="3">
    <location>
        <begin position="48"/>
        <end position="59"/>
    </location>
</feature>
<protein>
    <recommendedName>
        <fullName evidence="2">alpha-galactosidase</fullName>
        <ecNumber evidence="2">3.2.1.22</ecNumber>
    </recommendedName>
</protein>
<gene>
    <name evidence="5" type="ORF">EJ08DRAFT_579178</name>
</gene>
<evidence type="ECO:0000256" key="2">
    <source>
        <dbReference type="ARBA" id="ARBA00012755"/>
    </source>
</evidence>
<accession>A0A9P4P228</accession>
<feature type="domain" description="Glycoside-hydrolase family GH114 TIM-barrel" evidence="4">
    <location>
        <begin position="121"/>
        <end position="312"/>
    </location>
</feature>
<dbReference type="OrthoDB" id="2108802at2759"/>
<proteinExistence type="predicted"/>